<dbReference type="EMBL" id="BARU01018554">
    <property type="protein sequence ID" value="GAH57842.1"/>
    <property type="molecule type" value="Genomic_DNA"/>
</dbReference>
<dbReference type="Pfam" id="PF01208">
    <property type="entry name" value="URO-D"/>
    <property type="match status" value="1"/>
</dbReference>
<name>X1GKW9_9ZZZZ</name>
<proteinExistence type="predicted"/>
<dbReference type="Gene3D" id="3.20.20.210">
    <property type="match status" value="1"/>
</dbReference>
<evidence type="ECO:0000259" key="1">
    <source>
        <dbReference type="Pfam" id="PF01208"/>
    </source>
</evidence>
<comment type="caution">
    <text evidence="2">The sequence shown here is derived from an EMBL/GenBank/DDBJ whole genome shotgun (WGS) entry which is preliminary data.</text>
</comment>
<dbReference type="InterPro" id="IPR038071">
    <property type="entry name" value="UROD/MetE-like_sf"/>
</dbReference>
<dbReference type="AlphaFoldDB" id="X1GKW9"/>
<sequence length="164" mass="19192">LKMFEEFYKPVYKPLIDTAHELGCDFHLHCCGKIDPIIPLLIEWGLDALELDSPRMTGYSELNQFRGKIMMWGCVNIQSFYTQGTPEECEREVWHMVRNLGNRKGGFGAYFYPQTDHIQAPEPNINAFNKGLEKYSVYENIPEHWWTDPVINKWKDNEVPPLPL</sequence>
<evidence type="ECO:0000313" key="2">
    <source>
        <dbReference type="EMBL" id="GAH57842.1"/>
    </source>
</evidence>
<accession>X1GKW9</accession>
<dbReference type="GO" id="GO:0006779">
    <property type="term" value="P:porphyrin-containing compound biosynthetic process"/>
    <property type="evidence" value="ECO:0007669"/>
    <property type="project" value="InterPro"/>
</dbReference>
<dbReference type="SUPFAM" id="SSF51726">
    <property type="entry name" value="UROD/MetE-like"/>
    <property type="match status" value="1"/>
</dbReference>
<dbReference type="InterPro" id="IPR000257">
    <property type="entry name" value="Uroporphyrinogen_deCOase"/>
</dbReference>
<protein>
    <recommendedName>
        <fullName evidence="1">Uroporphyrinogen decarboxylase (URO-D) domain-containing protein</fullName>
    </recommendedName>
</protein>
<feature type="non-terminal residue" evidence="2">
    <location>
        <position position="1"/>
    </location>
</feature>
<feature type="domain" description="Uroporphyrinogen decarboxylase (URO-D)" evidence="1">
    <location>
        <begin position="2"/>
        <end position="102"/>
    </location>
</feature>
<organism evidence="2">
    <name type="scientific">marine sediment metagenome</name>
    <dbReference type="NCBI Taxonomy" id="412755"/>
    <lineage>
        <taxon>unclassified sequences</taxon>
        <taxon>metagenomes</taxon>
        <taxon>ecological metagenomes</taxon>
    </lineage>
</organism>
<reference evidence="2" key="1">
    <citation type="journal article" date="2014" name="Front. Microbiol.">
        <title>High frequency of phylogenetically diverse reductive dehalogenase-homologous genes in deep subseafloor sedimentary metagenomes.</title>
        <authorList>
            <person name="Kawai M."/>
            <person name="Futagami T."/>
            <person name="Toyoda A."/>
            <person name="Takaki Y."/>
            <person name="Nishi S."/>
            <person name="Hori S."/>
            <person name="Arai W."/>
            <person name="Tsubouchi T."/>
            <person name="Morono Y."/>
            <person name="Uchiyama I."/>
            <person name="Ito T."/>
            <person name="Fujiyama A."/>
            <person name="Inagaki F."/>
            <person name="Takami H."/>
        </authorList>
    </citation>
    <scope>NUCLEOTIDE SEQUENCE</scope>
    <source>
        <strain evidence="2">Expedition CK06-06</strain>
    </source>
</reference>
<gene>
    <name evidence="2" type="ORF">S03H2_30655</name>
</gene>
<dbReference type="GO" id="GO:0004853">
    <property type="term" value="F:uroporphyrinogen decarboxylase activity"/>
    <property type="evidence" value="ECO:0007669"/>
    <property type="project" value="InterPro"/>
</dbReference>